<dbReference type="InterPro" id="IPR007852">
    <property type="entry name" value="Cdc73/Parafibromin"/>
</dbReference>
<name>A0A9W4WWG9_9GLOM</name>
<organism evidence="8 9">
    <name type="scientific">Funneliformis geosporum</name>
    <dbReference type="NCBI Taxonomy" id="1117311"/>
    <lineage>
        <taxon>Eukaryota</taxon>
        <taxon>Fungi</taxon>
        <taxon>Fungi incertae sedis</taxon>
        <taxon>Mucoromycota</taxon>
        <taxon>Glomeromycotina</taxon>
        <taxon>Glomeromycetes</taxon>
        <taxon>Glomerales</taxon>
        <taxon>Glomeraceae</taxon>
        <taxon>Funneliformis</taxon>
    </lineage>
</organism>
<dbReference type="EMBL" id="CAMKVN010003261">
    <property type="protein sequence ID" value="CAI2184207.1"/>
    <property type="molecule type" value="Genomic_DNA"/>
</dbReference>
<dbReference type="GO" id="GO:0016593">
    <property type="term" value="C:Cdc73/Paf1 complex"/>
    <property type="evidence" value="ECO:0007669"/>
    <property type="project" value="InterPro"/>
</dbReference>
<comment type="similarity">
    <text evidence="2">Belongs to the CDC73 family.</text>
</comment>
<comment type="subcellular location">
    <subcellularLocation>
        <location evidence="1">Nucleus</location>
    </subcellularLocation>
</comment>
<evidence type="ECO:0000313" key="8">
    <source>
        <dbReference type="EMBL" id="CAI2184207.1"/>
    </source>
</evidence>
<feature type="region of interest" description="Disordered" evidence="5">
    <location>
        <begin position="128"/>
        <end position="163"/>
    </location>
</feature>
<keyword evidence="9" id="KW-1185">Reference proteome</keyword>
<dbReference type="AlphaFoldDB" id="A0A9W4WWG9"/>
<feature type="domain" description="Cell division control protein 73 C-terminal" evidence="6">
    <location>
        <begin position="243"/>
        <end position="386"/>
    </location>
</feature>
<dbReference type="GO" id="GO:0032968">
    <property type="term" value="P:positive regulation of transcription elongation by RNA polymerase II"/>
    <property type="evidence" value="ECO:0007669"/>
    <property type="project" value="TreeGrafter"/>
</dbReference>
<evidence type="ECO:0000256" key="2">
    <source>
        <dbReference type="ARBA" id="ARBA00010427"/>
    </source>
</evidence>
<dbReference type="Proteomes" id="UP001153678">
    <property type="component" value="Unassembled WGS sequence"/>
</dbReference>
<evidence type="ECO:0000256" key="3">
    <source>
        <dbReference type="ARBA" id="ARBA00023163"/>
    </source>
</evidence>
<dbReference type="PANTHER" id="PTHR12466:SF8">
    <property type="entry name" value="PARAFIBROMIN"/>
    <property type="match status" value="1"/>
</dbReference>
<protein>
    <submittedName>
        <fullName evidence="8">9292_t:CDS:1</fullName>
    </submittedName>
</protein>
<dbReference type="Pfam" id="PF05179">
    <property type="entry name" value="CDC73_C"/>
    <property type="match status" value="1"/>
</dbReference>
<sequence>MNESNNLDPIYLLRDFNLHRINVELLDESETPVSTVNEAKFIQFGTHKFDKSTTTSFQSKIHKETYYTLDALYHATITRRLQHTDYSQDATRQQIPTRLAYMDRKDWLPFVNGFALLPDENNKHNKETITSSLSSLSSGRHHSEKRRQLPTTEETEEDLEQKRAKRNEYRKNYETFLKAIAPTEIVIFEEDVMFEGLGDYASWVKSADDYFLKRSHSSPSQDRNPGESSRSSRSHHKRSRGLKVPLILVPPSFNSFVSMYNVKQLLQDQKFEPGSSVRTSGGKIEHNVLITQNGSQYEITDNAKSLRDSDWDRVICVITDGNEWVFKTYKWKTPENTFNNVVGVYFKYNNEITHQKVQKWKVNIIEIHPEMRHKDAEAYIDFWKSVLKKQTA</sequence>
<evidence type="ECO:0000259" key="7">
    <source>
        <dbReference type="Pfam" id="PF16050"/>
    </source>
</evidence>
<keyword evidence="3" id="KW-0804">Transcription</keyword>
<dbReference type="InterPro" id="IPR038103">
    <property type="entry name" value="CDC73_C_sf"/>
</dbReference>
<dbReference type="InterPro" id="IPR031336">
    <property type="entry name" value="CDC73_C"/>
</dbReference>
<dbReference type="InterPro" id="IPR032041">
    <property type="entry name" value="Cdc73_N"/>
</dbReference>
<evidence type="ECO:0000259" key="6">
    <source>
        <dbReference type="Pfam" id="PF05179"/>
    </source>
</evidence>
<feature type="compositionally biased region" description="Polar residues" evidence="5">
    <location>
        <begin position="217"/>
        <end position="227"/>
    </location>
</feature>
<evidence type="ECO:0000256" key="4">
    <source>
        <dbReference type="ARBA" id="ARBA00023242"/>
    </source>
</evidence>
<feature type="region of interest" description="Disordered" evidence="5">
    <location>
        <begin position="214"/>
        <end position="239"/>
    </location>
</feature>
<evidence type="ECO:0000256" key="1">
    <source>
        <dbReference type="ARBA" id="ARBA00004123"/>
    </source>
</evidence>
<reference evidence="8" key="1">
    <citation type="submission" date="2022-08" db="EMBL/GenBank/DDBJ databases">
        <authorList>
            <person name="Kallberg Y."/>
            <person name="Tangrot J."/>
            <person name="Rosling A."/>
        </authorList>
    </citation>
    <scope>NUCLEOTIDE SEQUENCE</scope>
    <source>
        <strain evidence="8">Wild A</strain>
    </source>
</reference>
<dbReference type="GO" id="GO:0006368">
    <property type="term" value="P:transcription elongation by RNA polymerase II"/>
    <property type="evidence" value="ECO:0007669"/>
    <property type="project" value="InterPro"/>
</dbReference>
<dbReference type="PANTHER" id="PTHR12466">
    <property type="entry name" value="CDC73 DOMAIN PROTEIN"/>
    <property type="match status" value="1"/>
</dbReference>
<evidence type="ECO:0000256" key="5">
    <source>
        <dbReference type="SAM" id="MobiDB-lite"/>
    </source>
</evidence>
<keyword evidence="4" id="KW-0539">Nucleus</keyword>
<gene>
    <name evidence="8" type="ORF">FWILDA_LOCUS11465</name>
</gene>
<proteinExistence type="inferred from homology"/>
<feature type="domain" description="Paf1 complex subunit Cdc73 N-terminal" evidence="7">
    <location>
        <begin position="8"/>
        <end position="168"/>
    </location>
</feature>
<dbReference type="Gene3D" id="3.40.50.11990">
    <property type="entry name" value="RNA polymerase II accessory factor, Cdc73 C-terminal domain"/>
    <property type="match status" value="1"/>
</dbReference>
<accession>A0A9W4WWG9</accession>
<comment type="caution">
    <text evidence="8">The sequence shown here is derived from an EMBL/GenBank/DDBJ whole genome shotgun (WGS) entry which is preliminary data.</text>
</comment>
<dbReference type="GO" id="GO:0000993">
    <property type="term" value="F:RNA polymerase II complex binding"/>
    <property type="evidence" value="ECO:0007669"/>
    <property type="project" value="TreeGrafter"/>
</dbReference>
<dbReference type="OrthoDB" id="2186602at2759"/>
<dbReference type="Pfam" id="PF16050">
    <property type="entry name" value="CDC73_N"/>
    <property type="match status" value="1"/>
</dbReference>
<evidence type="ECO:0000313" key="9">
    <source>
        <dbReference type="Proteomes" id="UP001153678"/>
    </source>
</evidence>